<dbReference type="InterPro" id="IPR050245">
    <property type="entry name" value="PrsA_foldase"/>
</dbReference>
<evidence type="ECO:0000256" key="8">
    <source>
        <dbReference type="ARBA" id="ARBA00023139"/>
    </source>
</evidence>
<protein>
    <recommendedName>
        <fullName evidence="11">Foldase protein PrsA</fullName>
        <ecNumber evidence="11">5.2.1.8</ecNumber>
    </recommendedName>
</protein>
<evidence type="ECO:0000259" key="14">
    <source>
        <dbReference type="PROSITE" id="PS50198"/>
    </source>
</evidence>
<organism evidence="15 16">
    <name type="scientific">Paenibacillus phyllosphaerae</name>
    <dbReference type="NCBI Taxonomy" id="274593"/>
    <lineage>
        <taxon>Bacteria</taxon>
        <taxon>Bacillati</taxon>
        <taxon>Bacillota</taxon>
        <taxon>Bacilli</taxon>
        <taxon>Bacillales</taxon>
        <taxon>Paenibacillaceae</taxon>
        <taxon>Paenibacillus</taxon>
    </lineage>
</organism>
<evidence type="ECO:0000256" key="3">
    <source>
        <dbReference type="ARBA" id="ARBA00006071"/>
    </source>
</evidence>
<name>A0A7W5AVC7_9BACL</name>
<feature type="region of interest" description="Disordered" evidence="12">
    <location>
        <begin position="1"/>
        <end position="65"/>
    </location>
</feature>
<dbReference type="InterPro" id="IPR000297">
    <property type="entry name" value="PPIase_PpiC"/>
</dbReference>
<comment type="similarity">
    <text evidence="3 11">Belongs to the PrsA family.</text>
</comment>
<evidence type="ECO:0000256" key="12">
    <source>
        <dbReference type="SAM" id="MobiDB-lite"/>
    </source>
</evidence>
<comment type="subcellular location">
    <subcellularLocation>
        <location evidence="2">Cell membrane</location>
        <topology evidence="2">Lipid-anchor</topology>
    </subcellularLocation>
</comment>
<feature type="compositionally biased region" description="Low complexity" evidence="12">
    <location>
        <begin position="390"/>
        <end position="409"/>
    </location>
</feature>
<dbReference type="SUPFAM" id="SSF109998">
    <property type="entry name" value="Triger factor/SurA peptide-binding domain-like"/>
    <property type="match status" value="1"/>
</dbReference>
<dbReference type="Pfam" id="PF13624">
    <property type="entry name" value="SurA_N_3"/>
    <property type="match status" value="1"/>
</dbReference>
<dbReference type="PANTHER" id="PTHR47245:SF1">
    <property type="entry name" value="FOLDASE PROTEIN PRSA"/>
    <property type="match status" value="1"/>
</dbReference>
<proteinExistence type="inferred from homology"/>
<dbReference type="EC" id="5.2.1.8" evidence="11"/>
<dbReference type="InterPro" id="IPR027304">
    <property type="entry name" value="Trigger_fact/SurA_dom_sf"/>
</dbReference>
<dbReference type="Proteomes" id="UP000570361">
    <property type="component" value="Unassembled WGS sequence"/>
</dbReference>
<keyword evidence="9 11" id="KW-0413">Isomerase</keyword>
<dbReference type="InterPro" id="IPR023059">
    <property type="entry name" value="Foldase_PrsA"/>
</dbReference>
<evidence type="ECO:0000256" key="5">
    <source>
        <dbReference type="ARBA" id="ARBA00022729"/>
    </source>
</evidence>
<evidence type="ECO:0000256" key="11">
    <source>
        <dbReference type="HAMAP-Rule" id="MF_01145"/>
    </source>
</evidence>
<comment type="function">
    <text evidence="11">Plays a major role in protein secretion by helping the post-translocational extracellular folding of several secreted proteins.</text>
</comment>
<dbReference type="GO" id="GO:0006457">
    <property type="term" value="P:protein folding"/>
    <property type="evidence" value="ECO:0007669"/>
    <property type="project" value="UniProtKB-UniRule"/>
</dbReference>
<evidence type="ECO:0000313" key="16">
    <source>
        <dbReference type="Proteomes" id="UP000570361"/>
    </source>
</evidence>
<feature type="compositionally biased region" description="Polar residues" evidence="12">
    <location>
        <begin position="35"/>
        <end position="44"/>
    </location>
</feature>
<feature type="domain" description="PpiC" evidence="14">
    <location>
        <begin position="244"/>
        <end position="335"/>
    </location>
</feature>
<evidence type="ECO:0000256" key="9">
    <source>
        <dbReference type="ARBA" id="ARBA00023235"/>
    </source>
</evidence>
<keyword evidence="5 11" id="KW-0732">Signal</keyword>
<evidence type="ECO:0000256" key="4">
    <source>
        <dbReference type="ARBA" id="ARBA00022475"/>
    </source>
</evidence>
<dbReference type="HAMAP" id="MF_01145">
    <property type="entry name" value="Foldase_PrsA"/>
    <property type="match status" value="1"/>
</dbReference>
<dbReference type="AlphaFoldDB" id="A0A7W5AVC7"/>
<keyword evidence="10" id="KW-0449">Lipoprotein</keyword>
<keyword evidence="13" id="KW-1133">Transmembrane helix</keyword>
<feature type="transmembrane region" description="Helical" evidence="13">
    <location>
        <begin position="95"/>
        <end position="112"/>
    </location>
</feature>
<comment type="caution">
    <text evidence="15">The sequence shown here is derived from an EMBL/GenBank/DDBJ whole genome shotgun (WGS) entry which is preliminary data.</text>
</comment>
<dbReference type="Gene3D" id="3.10.50.40">
    <property type="match status" value="1"/>
</dbReference>
<evidence type="ECO:0000256" key="6">
    <source>
        <dbReference type="ARBA" id="ARBA00023110"/>
    </source>
</evidence>
<dbReference type="GO" id="GO:0003755">
    <property type="term" value="F:peptidyl-prolyl cis-trans isomerase activity"/>
    <property type="evidence" value="ECO:0007669"/>
    <property type="project" value="UniProtKB-UniRule"/>
</dbReference>
<dbReference type="PROSITE" id="PS50198">
    <property type="entry name" value="PPIC_PPIASE_2"/>
    <property type="match status" value="1"/>
</dbReference>
<comment type="catalytic activity">
    <reaction evidence="1 11">
        <text>[protein]-peptidylproline (omega=180) = [protein]-peptidylproline (omega=0)</text>
        <dbReference type="Rhea" id="RHEA:16237"/>
        <dbReference type="Rhea" id="RHEA-COMP:10747"/>
        <dbReference type="Rhea" id="RHEA-COMP:10748"/>
        <dbReference type="ChEBI" id="CHEBI:83833"/>
        <dbReference type="ChEBI" id="CHEBI:83834"/>
        <dbReference type="EC" id="5.2.1.8"/>
    </reaction>
</comment>
<keyword evidence="16" id="KW-1185">Reference proteome</keyword>
<keyword evidence="8" id="KW-0564">Palmitate</keyword>
<keyword evidence="4 11" id="KW-1003">Cell membrane</keyword>
<evidence type="ECO:0000313" key="15">
    <source>
        <dbReference type="EMBL" id="MBB3109342.1"/>
    </source>
</evidence>
<dbReference type="Pfam" id="PF00639">
    <property type="entry name" value="Rotamase"/>
    <property type="match status" value="1"/>
</dbReference>
<evidence type="ECO:0000256" key="1">
    <source>
        <dbReference type="ARBA" id="ARBA00000971"/>
    </source>
</evidence>
<dbReference type="Gene3D" id="1.10.4030.10">
    <property type="entry name" value="Porin chaperone SurA, peptide-binding domain"/>
    <property type="match status" value="1"/>
</dbReference>
<sequence length="409" mass="44271">MSEKDPKDPQHENEAANTEQEQLKKDEPAIEETSADQPSDQLAQEEQVEQEGDKLESEAPELGDKEALQQDPAGAVEQAAAVVPAAAAPAKGNKGWMYVAIGLAVLLVIAVVKPPFGGASETVATVNGAKITKDQLYDTMISYGGGSMLDSLISDELLKQEADKAGIAVTDADIEKEIEAIKKSFTTEDEFNAWLQNYGMTMDSFREQVPQQVMLRKILEPQTGVTDEQVKQYYEDNKASYDTQEQVQASHILVKTKAEAEEILKQLKEGADFATIAKEKTLDEASKEAGGDLGFFPKGVMDSAFETAAFALKNPGDLSEPVETTYGFHIIKLTEHKAAVASTFEEKKEEIKTLLVSQKVSELSGDWLAGIKADADITNTLTDAAETESTESTTESTDTTTESTNAATE</sequence>
<evidence type="ECO:0000256" key="13">
    <source>
        <dbReference type="SAM" id="Phobius"/>
    </source>
</evidence>
<dbReference type="InterPro" id="IPR046357">
    <property type="entry name" value="PPIase_dom_sf"/>
</dbReference>
<accession>A0A7W5AVC7</accession>
<feature type="region of interest" description="Disordered" evidence="12">
    <location>
        <begin position="382"/>
        <end position="409"/>
    </location>
</feature>
<feature type="compositionally biased region" description="Basic and acidic residues" evidence="12">
    <location>
        <begin position="1"/>
        <end position="14"/>
    </location>
</feature>
<dbReference type="GO" id="GO:0005886">
    <property type="term" value="C:plasma membrane"/>
    <property type="evidence" value="ECO:0007669"/>
    <property type="project" value="UniProtKB-SubCell"/>
</dbReference>
<dbReference type="PANTHER" id="PTHR47245">
    <property type="entry name" value="PEPTIDYLPROLYL ISOMERASE"/>
    <property type="match status" value="1"/>
</dbReference>
<gene>
    <name evidence="11" type="primary">prsA</name>
    <name evidence="15" type="ORF">FHS18_001394</name>
</gene>
<reference evidence="15 16" key="1">
    <citation type="submission" date="2020-08" db="EMBL/GenBank/DDBJ databases">
        <title>Genomic Encyclopedia of Type Strains, Phase III (KMG-III): the genomes of soil and plant-associated and newly described type strains.</title>
        <authorList>
            <person name="Whitman W."/>
        </authorList>
    </citation>
    <scope>NUCLEOTIDE SEQUENCE [LARGE SCALE GENOMIC DNA]</scope>
    <source>
        <strain evidence="15 16">CECT 5862</strain>
    </source>
</reference>
<keyword evidence="7 11" id="KW-0472">Membrane</keyword>
<dbReference type="RefSeq" id="WP_183598302.1">
    <property type="nucleotide sequence ID" value="NZ_JACHXK010000002.1"/>
</dbReference>
<evidence type="ECO:0000256" key="7">
    <source>
        <dbReference type="ARBA" id="ARBA00023136"/>
    </source>
</evidence>
<evidence type="ECO:0000256" key="2">
    <source>
        <dbReference type="ARBA" id="ARBA00004193"/>
    </source>
</evidence>
<keyword evidence="6 11" id="KW-0697">Rotamase</keyword>
<keyword evidence="13" id="KW-0812">Transmembrane</keyword>
<dbReference type="SUPFAM" id="SSF54534">
    <property type="entry name" value="FKBP-like"/>
    <property type="match status" value="1"/>
</dbReference>
<feature type="compositionally biased region" description="Basic and acidic residues" evidence="12">
    <location>
        <begin position="51"/>
        <end position="65"/>
    </location>
</feature>
<evidence type="ECO:0000256" key="10">
    <source>
        <dbReference type="ARBA" id="ARBA00023288"/>
    </source>
</evidence>
<dbReference type="EMBL" id="JACHXK010000002">
    <property type="protein sequence ID" value="MBB3109342.1"/>
    <property type="molecule type" value="Genomic_DNA"/>
</dbReference>